<name>A0A4Y2BZA2_ARAVE</name>
<keyword evidence="2" id="KW-1185">Reference proteome</keyword>
<evidence type="ECO:0000313" key="1">
    <source>
        <dbReference type="EMBL" id="GBL96847.1"/>
    </source>
</evidence>
<evidence type="ECO:0000313" key="2">
    <source>
        <dbReference type="Proteomes" id="UP000499080"/>
    </source>
</evidence>
<reference evidence="1 2" key="1">
    <citation type="journal article" date="2019" name="Sci. Rep.">
        <title>Orb-weaving spider Araneus ventricosus genome elucidates the spidroin gene catalogue.</title>
        <authorList>
            <person name="Kono N."/>
            <person name="Nakamura H."/>
            <person name="Ohtoshi R."/>
            <person name="Moran D.A.P."/>
            <person name="Shinohara A."/>
            <person name="Yoshida Y."/>
            <person name="Fujiwara M."/>
            <person name="Mori M."/>
            <person name="Tomita M."/>
            <person name="Arakawa K."/>
        </authorList>
    </citation>
    <scope>NUCLEOTIDE SEQUENCE [LARGE SCALE GENOMIC DNA]</scope>
</reference>
<dbReference type="Proteomes" id="UP000499080">
    <property type="component" value="Unassembled WGS sequence"/>
</dbReference>
<accession>A0A4Y2BZA2</accession>
<proteinExistence type="predicted"/>
<sequence length="88" mass="10101">CLTQNYKLTAQGIESSKLRRLESSVEPNDIFNGRTPPHAPVPATVTATEPVEWTWDDSKNFAFHFIKNLKHQHVESPAIFIRDFDNCF</sequence>
<dbReference type="AlphaFoldDB" id="A0A4Y2BZA2"/>
<protein>
    <submittedName>
        <fullName evidence="1">Uncharacterized protein</fullName>
    </submittedName>
</protein>
<dbReference type="EMBL" id="BGPR01000124">
    <property type="protein sequence ID" value="GBL96847.1"/>
    <property type="molecule type" value="Genomic_DNA"/>
</dbReference>
<comment type="caution">
    <text evidence="1">The sequence shown here is derived from an EMBL/GenBank/DDBJ whole genome shotgun (WGS) entry which is preliminary data.</text>
</comment>
<gene>
    <name evidence="1" type="ORF">AVEN_118965_1</name>
</gene>
<organism evidence="1 2">
    <name type="scientific">Araneus ventricosus</name>
    <name type="common">Orbweaver spider</name>
    <name type="synonym">Epeira ventricosa</name>
    <dbReference type="NCBI Taxonomy" id="182803"/>
    <lineage>
        <taxon>Eukaryota</taxon>
        <taxon>Metazoa</taxon>
        <taxon>Ecdysozoa</taxon>
        <taxon>Arthropoda</taxon>
        <taxon>Chelicerata</taxon>
        <taxon>Arachnida</taxon>
        <taxon>Araneae</taxon>
        <taxon>Araneomorphae</taxon>
        <taxon>Entelegynae</taxon>
        <taxon>Araneoidea</taxon>
        <taxon>Araneidae</taxon>
        <taxon>Araneus</taxon>
    </lineage>
</organism>
<feature type="non-terminal residue" evidence="1">
    <location>
        <position position="1"/>
    </location>
</feature>